<keyword evidence="3" id="KW-1185">Reference proteome</keyword>
<proteinExistence type="predicted"/>
<dbReference type="Proteomes" id="UP000607645">
    <property type="component" value="Unassembled WGS sequence"/>
</dbReference>
<comment type="caution">
    <text evidence="2">The sequence shown here is derived from an EMBL/GenBank/DDBJ whole genome shotgun (WGS) entry which is preliminary data.</text>
</comment>
<gene>
    <name evidence="2" type="ORF">H8S62_13980</name>
</gene>
<keyword evidence="1" id="KW-0812">Transmembrane</keyword>
<dbReference type="EMBL" id="JACOPQ010000012">
    <property type="protein sequence ID" value="MBC5738117.1"/>
    <property type="molecule type" value="Genomic_DNA"/>
</dbReference>
<feature type="transmembrane region" description="Helical" evidence="1">
    <location>
        <begin position="28"/>
        <end position="47"/>
    </location>
</feature>
<protein>
    <recommendedName>
        <fullName evidence="4">Transmembrane protein</fullName>
    </recommendedName>
</protein>
<keyword evidence="1" id="KW-1133">Transmembrane helix</keyword>
<dbReference type="AlphaFoldDB" id="A0A8J6JMQ1"/>
<reference evidence="2" key="1">
    <citation type="submission" date="2020-08" db="EMBL/GenBank/DDBJ databases">
        <title>Genome public.</title>
        <authorList>
            <person name="Liu C."/>
            <person name="Sun Q."/>
        </authorList>
    </citation>
    <scope>NUCLEOTIDE SEQUENCE</scope>
    <source>
        <strain evidence="2">NSJ-52</strain>
    </source>
</reference>
<name>A0A8J6JMQ1_9FIRM</name>
<evidence type="ECO:0008006" key="4">
    <source>
        <dbReference type="Google" id="ProtNLM"/>
    </source>
</evidence>
<accession>A0A8J6JMQ1</accession>
<evidence type="ECO:0000313" key="3">
    <source>
        <dbReference type="Proteomes" id="UP000607645"/>
    </source>
</evidence>
<organism evidence="2 3">
    <name type="scientific">Lawsonibacter faecis</name>
    <dbReference type="NCBI Taxonomy" id="2763052"/>
    <lineage>
        <taxon>Bacteria</taxon>
        <taxon>Bacillati</taxon>
        <taxon>Bacillota</taxon>
        <taxon>Clostridia</taxon>
        <taxon>Eubacteriales</taxon>
        <taxon>Oscillospiraceae</taxon>
        <taxon>Lawsonibacter</taxon>
    </lineage>
</organism>
<evidence type="ECO:0000313" key="2">
    <source>
        <dbReference type="EMBL" id="MBC5738117.1"/>
    </source>
</evidence>
<keyword evidence="1" id="KW-0472">Membrane</keyword>
<evidence type="ECO:0000256" key="1">
    <source>
        <dbReference type="SAM" id="Phobius"/>
    </source>
</evidence>
<sequence>MAQETGQSTGGPDRELLCRQLGITDTSLGFLLIIIAATLLSYWSVVIQRRGLCLTIQDETEEAARLPNVYPIRRKASAMIIGALGFFLCLALSSAREAEAGDDCVAKRSARVNVWASLFVLVAALLRLDDLDFVACCGQTAVQENSLEDEAVLEDSTLPD</sequence>
<dbReference type="RefSeq" id="WP_186919898.1">
    <property type="nucleotide sequence ID" value="NZ_JACOPQ010000012.1"/>
</dbReference>